<evidence type="ECO:0000313" key="4">
    <source>
        <dbReference type="Proteomes" id="UP001262767"/>
    </source>
</evidence>
<gene>
    <name evidence="3" type="ORF">J2X86_000150</name>
</gene>
<comment type="caution">
    <text evidence="3">The sequence shown here is derived from an EMBL/GenBank/DDBJ whole genome shotgun (WGS) entry which is preliminary data.</text>
</comment>
<feature type="coiled-coil region" evidence="1">
    <location>
        <begin position="992"/>
        <end position="1044"/>
    </location>
</feature>
<dbReference type="EMBL" id="JAVDSC010000001">
    <property type="protein sequence ID" value="MDR6628162.1"/>
    <property type="molecule type" value="Genomic_DNA"/>
</dbReference>
<keyword evidence="1" id="KW-0175">Coiled coil</keyword>
<name>A0AAW8LBU4_ACILW</name>
<dbReference type="RefSeq" id="WP_310076587.1">
    <property type="nucleotide sequence ID" value="NZ_JAVDSC010000001.1"/>
</dbReference>
<accession>A0AAW8LBU4</accession>
<dbReference type="Pfam" id="PF20155">
    <property type="entry name" value="TMP_3"/>
    <property type="match status" value="1"/>
</dbReference>
<dbReference type="NCBIfam" id="TIGR02675">
    <property type="entry name" value="tape_meas_nterm"/>
    <property type="match status" value="1"/>
</dbReference>
<protein>
    <submittedName>
        <fullName evidence="3">Tape measure domain-containing protein</fullName>
    </submittedName>
</protein>
<evidence type="ECO:0000256" key="1">
    <source>
        <dbReference type="SAM" id="Coils"/>
    </source>
</evidence>
<evidence type="ECO:0000313" key="3">
    <source>
        <dbReference type="EMBL" id="MDR6628162.1"/>
    </source>
</evidence>
<dbReference type="InterPro" id="IPR013491">
    <property type="entry name" value="Tape_meas_N"/>
</dbReference>
<reference evidence="3" key="1">
    <citation type="submission" date="2023-07" db="EMBL/GenBank/DDBJ databases">
        <title>Sorghum-associated microbial communities from plants grown in Nebraska, USA.</title>
        <authorList>
            <person name="Schachtman D."/>
        </authorList>
    </citation>
    <scope>NUCLEOTIDE SEQUENCE</scope>
    <source>
        <strain evidence="3">BE44</strain>
    </source>
</reference>
<feature type="domain" description="Tape measure protein N-terminal" evidence="2">
    <location>
        <begin position="469"/>
        <end position="660"/>
    </location>
</feature>
<sequence>MAGKELTFKLVIDADTKDFVSNVQQSEKTAKALFDAIKIESDKLKTTSEETAKEVGKIVPDDLQKKADQAKGKLSEVSQAAGELQGQAIQAAGKIDGLGNELQDTANKANKAGFEIGSAIPGDAVQLAEMLGNKFFSAAKEIESLGDKSTISAGELRAMSSAGEQGLNELNLALKAAQAELVRLQSTDGTLQDIEIAKQRVLSIQDAINEASSAFNYYQGVAINAMKGVDGATQSAINQVQRFSAVDLTGVVGEAQTATRAIESMGDGANLSTKEIERIGSIGTNSINTLERELLTARNAFSALEKSSEAVTLNEIKAAGDKVKGLEQAVDLTKSAFSEFNVKATTAMQGVSTSTDKASGSAKQAGHAIYDALGIKPPSVINDAIADLTRKLENFKANSKLPAEEVERVTKITEQQIEKLKSELNGVEPAAQKANTGVSGLSKGMEITRFAATALAGAMAAVGVGIGAREIAEAADSYTNLSARINIATSEGGNFTHAMAGVHQVALMTNSSLDATAGLFTKVNDTGKQMGMTQQQSLDLVKTINMAIQTGGGSAAAADAAITQFTQALQSGVLRGDEFNSIMEQAPGISKALAQSLGVTTGELRKMAENGELSAEKVIKALQSQSAAIEADYAKFPTTIGNALQRITTQWQILIGTMDQANGASATVAQWLVTLADNMDVVETILEDIGEGFIWVGDQLKKIDPATIEALKEALSTAYEAVKSLVASLGSMFGTTAQVLDTALSAIFDFNSGIDTAEDKTNGLTKALQTASLVFALFNDGFKGIAIVVNLFAGAMYEATGAFMYWKSKFMLGDAKEAAFKEFQDLTAEAKRLYGQADELALNHEVQVIKALDNIGKTREQKNDEAVAGETATFAELVQKNTEFTQKSKELAGERAAIDAQLNQARKDGNQSTIDAIIQKSNELEGREKEHAANKAALDKDMLASAQDYAEAAIKANGGVMDGVMQADLLTKGYIVTIDEAGKVSVQASQSAEQAAESAAKKEEALRLAKENVKKADEEYLAYQKQAAVERALLEQQIEQAKKTGDLNALASAQSSINAINAKEAELANNRDLRIAELNKANTGSGQVAETAYSRASAAAKLFGVDLDVSLNKVSKSFSSSGNELDGLKTKLGEAGYTGKQAGDVLYQAWEDWLSKAKSQAEIDAANAKMREFEAQGVFSTKQVELGIAAIKRATSELPDVLDETGRAFERLGIKTKEQLRLSAQMALADFETVRQSGQATQADLQKAYEKTIQLAYASGDAQSIAAANAKAASLGLSIQVSETGQVSVKANNAVEESLHRVRSATGNAGDGFDDLGRRGVRAGNDTTEAWEEARKATEAAMASQGKMKASKTGTTAKHGLSVEEIEQRLKDIGYEGDTKQKAKELFQDAEPVAGGYYKSASNEWVKRKYGTTAYDNQKALGNAMYVMEQIERLEQYVGKNGRSIGSSNLSDYAPSIPSVPSTKDYGKGGDSVNYNIQFGGQTLSLTGDASQKDVMTSLVNQLKGIAKST</sequence>
<dbReference type="Proteomes" id="UP001262767">
    <property type="component" value="Unassembled WGS sequence"/>
</dbReference>
<proteinExistence type="predicted"/>
<evidence type="ECO:0000259" key="2">
    <source>
        <dbReference type="Pfam" id="PF20155"/>
    </source>
</evidence>
<organism evidence="3 4">
    <name type="scientific">Acinetobacter lwoffii</name>
    <dbReference type="NCBI Taxonomy" id="28090"/>
    <lineage>
        <taxon>Bacteria</taxon>
        <taxon>Pseudomonadati</taxon>
        <taxon>Pseudomonadota</taxon>
        <taxon>Gammaproteobacteria</taxon>
        <taxon>Moraxellales</taxon>
        <taxon>Moraxellaceae</taxon>
        <taxon>Acinetobacter</taxon>
    </lineage>
</organism>